<feature type="domain" description="Flagellar hook-associated protein 1 D2-like" evidence="9">
    <location>
        <begin position="339"/>
        <end position="406"/>
    </location>
</feature>
<evidence type="ECO:0000259" key="7">
    <source>
        <dbReference type="Pfam" id="PF00460"/>
    </source>
</evidence>
<reference evidence="12" key="1">
    <citation type="journal article" date="2018" name="Genome Announc.">
        <title>Complete genome sequence of a Dickeya fangzhongdai type strain causing bleeding canker of pear tree trunks.</title>
        <authorList>
            <person name="Zhao Y."/>
            <person name="Tian Y."/>
            <person name="Li X."/>
            <person name="Hu B."/>
        </authorList>
    </citation>
    <scope>NUCLEOTIDE SEQUENCE [LARGE SCALE GENOMIC DNA]</scope>
    <source>
        <strain evidence="12">DSM 101947</strain>
    </source>
</reference>
<proteinExistence type="inferred from homology"/>
<keyword evidence="11" id="KW-0969">Cilium</keyword>
<evidence type="ECO:0000259" key="9">
    <source>
        <dbReference type="Pfam" id="PF21158"/>
    </source>
</evidence>
<keyword evidence="5" id="KW-0964">Secreted</keyword>
<comment type="similarity">
    <text evidence="3">Belongs to the flagella basal body rod proteins family.</text>
</comment>
<dbReference type="RefSeq" id="WP_038919563.1">
    <property type="nucleotide sequence ID" value="NZ_BMJF01000002.1"/>
</dbReference>
<feature type="domain" description="Flagellar hook-associated protein FlgK helical" evidence="10">
    <location>
        <begin position="93"/>
        <end position="328"/>
    </location>
</feature>
<sequence length="640" mass="66928">MSNLINTGMSGLSAAQAALSTVSNNISNQAVTGYSRQNALLAQNNGTNLSAGYIGNGVSVVSINRDYNDFIAKQLRAAQTTSSATTSYYSQISKIDNLLSSSSSSLSTTIQDFFKNLQNLTSNSSDSSVRQTVLGKAGALVNQFKITDQYLRDMDSNINGEISITVTQINTYAKQIADINDQIIRLKGANNGASPNDLLDQRDNLVNDLNKLVGVDVAVQDGDIYNVALKNGLTLVQGKSYNTLVATPSSTDPARTTVSYNDAIAGVSEVKESTITGGSLGGLLNFRTSTLDSARNQLGQMALAFADAFNQQHKAGYDLNNDLGGDFFGVGSSVTLKSAKNTSATELTSSYLSDTYSMQYNGTSWSVTRSDGTTAASTLSGSALTFDGFTIDISGSAASGDTFSFKVSPGQSSISQTAPTGSTSAASLTRNDTNYIKASDYSVKFVGPAANDWSITRLSDGADLSSSATYTAASGSTSASLIFDGMKLDISGTPAAKDLFTVKGVRDVVVDMSVKVTDSSKIAAAGVSLTSAGGGVSDNTNAKALLNLQTSKVVENKSSISQAYASLVGDIGNKTSTAKVTDTSQKNVVSQLTTEQQSVSGVNLDEEYGDLVRFQQYYMANAKVIQTASTIFDALLAIRS</sequence>
<dbReference type="Pfam" id="PF21158">
    <property type="entry name" value="flgK_1st_1"/>
    <property type="match status" value="2"/>
</dbReference>
<keyword evidence="12" id="KW-1185">Reference proteome</keyword>
<protein>
    <recommendedName>
        <fullName evidence="4">Flagellar hook-associated protein 1</fullName>
    </recommendedName>
</protein>
<dbReference type="SUPFAM" id="SSF64518">
    <property type="entry name" value="Phase 1 flagellin"/>
    <property type="match status" value="2"/>
</dbReference>
<evidence type="ECO:0000256" key="2">
    <source>
        <dbReference type="ARBA" id="ARBA00004613"/>
    </source>
</evidence>
<evidence type="ECO:0000313" key="12">
    <source>
        <dbReference type="Proteomes" id="UP000231901"/>
    </source>
</evidence>
<dbReference type="KEGG" id="dfn:CVE23_14185"/>
<feature type="domain" description="Flagellar basal body rod protein N-terminal" evidence="7">
    <location>
        <begin position="5"/>
        <end position="34"/>
    </location>
</feature>
<evidence type="ECO:0000313" key="11">
    <source>
        <dbReference type="EMBL" id="ATZ95027.1"/>
    </source>
</evidence>
<dbReference type="PROSITE" id="PS00588">
    <property type="entry name" value="FLAGELLA_BB_ROD"/>
    <property type="match status" value="1"/>
</dbReference>
<keyword evidence="6" id="KW-0975">Bacterial flagellum</keyword>
<feature type="domain" description="Flagellar hook-associated protein 1 D2-like" evidence="9">
    <location>
        <begin position="415"/>
        <end position="503"/>
    </location>
</feature>
<dbReference type="Proteomes" id="UP000231901">
    <property type="component" value="Chromosome"/>
</dbReference>
<dbReference type="InterPro" id="IPR053927">
    <property type="entry name" value="FlgK_helical"/>
</dbReference>
<evidence type="ECO:0000256" key="3">
    <source>
        <dbReference type="ARBA" id="ARBA00009677"/>
    </source>
</evidence>
<evidence type="ECO:0000259" key="8">
    <source>
        <dbReference type="Pfam" id="PF06429"/>
    </source>
</evidence>
<dbReference type="EMBL" id="CP025003">
    <property type="protein sequence ID" value="ATZ95027.1"/>
    <property type="molecule type" value="Genomic_DNA"/>
</dbReference>
<dbReference type="GO" id="GO:0009424">
    <property type="term" value="C:bacterial-type flagellum hook"/>
    <property type="evidence" value="ECO:0007669"/>
    <property type="project" value="InterPro"/>
</dbReference>
<dbReference type="AlphaFoldDB" id="A0A2K8QNC7"/>
<evidence type="ECO:0000259" key="10">
    <source>
        <dbReference type="Pfam" id="PF22638"/>
    </source>
</evidence>
<dbReference type="PANTHER" id="PTHR30033">
    <property type="entry name" value="FLAGELLAR HOOK-ASSOCIATED PROTEIN 1"/>
    <property type="match status" value="1"/>
</dbReference>
<dbReference type="GO" id="GO:0005198">
    <property type="term" value="F:structural molecule activity"/>
    <property type="evidence" value="ECO:0007669"/>
    <property type="project" value="InterPro"/>
</dbReference>
<keyword evidence="11" id="KW-0966">Cell projection</keyword>
<dbReference type="GO" id="GO:0044780">
    <property type="term" value="P:bacterial-type flagellum assembly"/>
    <property type="evidence" value="ECO:0007669"/>
    <property type="project" value="InterPro"/>
</dbReference>
<dbReference type="InterPro" id="IPR019776">
    <property type="entry name" value="Flagellar_basal_body_rod_CS"/>
</dbReference>
<dbReference type="InterPro" id="IPR002371">
    <property type="entry name" value="FlgK"/>
</dbReference>
<dbReference type="PANTHER" id="PTHR30033:SF1">
    <property type="entry name" value="FLAGELLAR HOOK-ASSOCIATED PROTEIN 1"/>
    <property type="match status" value="1"/>
</dbReference>
<evidence type="ECO:0000256" key="1">
    <source>
        <dbReference type="ARBA" id="ARBA00004365"/>
    </source>
</evidence>
<feature type="domain" description="Flagellar basal-body/hook protein C-terminal" evidence="8">
    <location>
        <begin position="599"/>
        <end position="637"/>
    </location>
</feature>
<evidence type="ECO:0000256" key="4">
    <source>
        <dbReference type="ARBA" id="ARBA00016244"/>
    </source>
</evidence>
<evidence type="ECO:0000256" key="6">
    <source>
        <dbReference type="ARBA" id="ARBA00023143"/>
    </source>
</evidence>
<dbReference type="Pfam" id="PF00460">
    <property type="entry name" value="Flg_bb_rod"/>
    <property type="match status" value="1"/>
</dbReference>
<dbReference type="Pfam" id="PF22638">
    <property type="entry name" value="FlgK_D1"/>
    <property type="match status" value="1"/>
</dbReference>
<dbReference type="PRINTS" id="PR01005">
    <property type="entry name" value="FLGHOOKAP1"/>
</dbReference>
<dbReference type="GeneID" id="66565478"/>
<comment type="subcellular location">
    <subcellularLocation>
        <location evidence="1">Bacterial flagellum</location>
    </subcellularLocation>
    <subcellularLocation>
        <location evidence="2">Secreted</location>
    </subcellularLocation>
</comment>
<organism evidence="11 12">
    <name type="scientific">Dickeya fangzhongdai</name>
    <dbReference type="NCBI Taxonomy" id="1778540"/>
    <lineage>
        <taxon>Bacteria</taxon>
        <taxon>Pseudomonadati</taxon>
        <taxon>Pseudomonadota</taxon>
        <taxon>Gammaproteobacteria</taxon>
        <taxon>Enterobacterales</taxon>
        <taxon>Pectobacteriaceae</taxon>
        <taxon>Dickeya</taxon>
    </lineage>
</organism>
<dbReference type="OrthoDB" id="9802553at2"/>
<dbReference type="InterPro" id="IPR010930">
    <property type="entry name" value="Flg_bb/hook_C_dom"/>
</dbReference>
<dbReference type="InterPro" id="IPR001444">
    <property type="entry name" value="Flag_bb_rod_N"/>
</dbReference>
<gene>
    <name evidence="11" type="ORF">CVE23_14185</name>
</gene>
<keyword evidence="11" id="KW-0282">Flagellum</keyword>
<dbReference type="Pfam" id="PF06429">
    <property type="entry name" value="Flg_bbr_C"/>
    <property type="match status" value="1"/>
</dbReference>
<dbReference type="InterPro" id="IPR049119">
    <property type="entry name" value="FlgK_D2-like"/>
</dbReference>
<evidence type="ECO:0000256" key="5">
    <source>
        <dbReference type="ARBA" id="ARBA00022525"/>
    </source>
</evidence>
<dbReference type="NCBIfam" id="TIGR02492">
    <property type="entry name" value="flgK_ends"/>
    <property type="match status" value="1"/>
</dbReference>
<name>A0A2K8QNC7_9GAMM</name>
<dbReference type="GO" id="GO:0005576">
    <property type="term" value="C:extracellular region"/>
    <property type="evidence" value="ECO:0007669"/>
    <property type="project" value="UniProtKB-SubCell"/>
</dbReference>
<accession>A0A2K8QNC7</accession>